<comment type="caution">
    <text evidence="3">The sequence shown here is derived from an EMBL/GenBank/DDBJ whole genome shotgun (WGS) entry which is preliminary data.</text>
</comment>
<feature type="transmembrane region" description="Helical" evidence="1">
    <location>
        <begin position="21"/>
        <end position="39"/>
    </location>
</feature>
<protein>
    <submittedName>
        <fullName evidence="3">Glycosyl transferase family 90-domain-containing protein</fullName>
    </submittedName>
</protein>
<sequence length="464" mass="52122">MGESKRKPKPRPRRCLRQLTFVVGVVLVVYCLLFVYNAPDANYGTTSWSPLRKTSTKLTPELLNNLSLGEDECKAAFPGLTKEIDDTVSKGPFTIKPSGDLGPLQGRIKDGQLYILHAQRRNDLSQDMLNARTASLHQLYRAILTSPSPLPDTIFTLNTGDAPFGTALQYSRAADPLIGSKDPNARSFLIPHFSFWSWPLPFVGSISSSSAQINALESSYLPNASHPNASWHNKISRAVWRGTAWYNSVHSPRLRQNLLQVTKEKPWADVQVLNWTISSSDTKQKGAVNAIPISEFCRYKYIIHTEGVAYSGRFSFTQMCKSVVITPPILWMMHTTHLVKPVYSGYLLGRDKRDKKGWEPAKRAMRGWALGYKKEEANMVFVEGDWSDLEETVEWLEKHPDVAEGIARRQREVVVGGGYHSPAAEACYWRAAIRGWASVMRTEGEWEELGVPFEAFSLSLDMGQ</sequence>
<gene>
    <name evidence="3" type="ORF">B0T14DRAFT_567865</name>
</gene>
<evidence type="ECO:0000313" key="3">
    <source>
        <dbReference type="EMBL" id="KAK0616249.1"/>
    </source>
</evidence>
<evidence type="ECO:0000256" key="1">
    <source>
        <dbReference type="SAM" id="Phobius"/>
    </source>
</evidence>
<dbReference type="PANTHER" id="PTHR12203">
    <property type="entry name" value="KDEL LYS-ASP-GLU-LEU CONTAINING - RELATED"/>
    <property type="match status" value="1"/>
</dbReference>
<evidence type="ECO:0000259" key="2">
    <source>
        <dbReference type="SMART" id="SM00672"/>
    </source>
</evidence>
<keyword evidence="1" id="KW-0812">Transmembrane</keyword>
<feature type="domain" description="Glycosyl transferase CAP10" evidence="2">
    <location>
        <begin position="149"/>
        <end position="443"/>
    </location>
</feature>
<keyword evidence="1" id="KW-1133">Transmembrane helix</keyword>
<keyword evidence="4" id="KW-1185">Reference proteome</keyword>
<keyword evidence="3" id="KW-0808">Transferase</keyword>
<dbReference type="InterPro" id="IPR051091">
    <property type="entry name" value="O-Glucosyltr/Glycosyltrsf_90"/>
</dbReference>
<dbReference type="AlphaFoldDB" id="A0AA40BWJ9"/>
<dbReference type="SMART" id="SM00672">
    <property type="entry name" value="CAP10"/>
    <property type="match status" value="1"/>
</dbReference>
<proteinExistence type="predicted"/>
<keyword evidence="1" id="KW-0472">Membrane</keyword>
<dbReference type="Pfam" id="PF05686">
    <property type="entry name" value="Glyco_transf_90"/>
    <property type="match status" value="1"/>
</dbReference>
<dbReference type="EMBL" id="JAULSU010000005">
    <property type="protein sequence ID" value="KAK0616249.1"/>
    <property type="molecule type" value="Genomic_DNA"/>
</dbReference>
<evidence type="ECO:0000313" key="4">
    <source>
        <dbReference type="Proteomes" id="UP001175000"/>
    </source>
</evidence>
<dbReference type="Proteomes" id="UP001175000">
    <property type="component" value="Unassembled WGS sequence"/>
</dbReference>
<reference evidence="3" key="1">
    <citation type="submission" date="2023-06" db="EMBL/GenBank/DDBJ databases">
        <title>Genome-scale phylogeny and comparative genomics of the fungal order Sordariales.</title>
        <authorList>
            <consortium name="Lawrence Berkeley National Laboratory"/>
            <person name="Hensen N."/>
            <person name="Bonometti L."/>
            <person name="Westerberg I."/>
            <person name="Brannstrom I.O."/>
            <person name="Guillou S."/>
            <person name="Cros-Aarteil S."/>
            <person name="Calhoun S."/>
            <person name="Haridas S."/>
            <person name="Kuo A."/>
            <person name="Mondo S."/>
            <person name="Pangilinan J."/>
            <person name="Riley R."/>
            <person name="Labutti K."/>
            <person name="Andreopoulos B."/>
            <person name="Lipzen A."/>
            <person name="Chen C."/>
            <person name="Yanf M."/>
            <person name="Daum C."/>
            <person name="Ng V."/>
            <person name="Clum A."/>
            <person name="Steindorff A."/>
            <person name="Ohm R."/>
            <person name="Martin F."/>
            <person name="Silar P."/>
            <person name="Natvig D."/>
            <person name="Lalanne C."/>
            <person name="Gautier V."/>
            <person name="Ament-Velasquez S.L."/>
            <person name="Kruys A."/>
            <person name="Hutchinson M.I."/>
            <person name="Powell A.J."/>
            <person name="Barry K."/>
            <person name="Miller A.N."/>
            <person name="Grigoriev I.V."/>
            <person name="Debuchy R."/>
            <person name="Gladieux P."/>
            <person name="Thoren M.H."/>
            <person name="Johannesson H."/>
        </authorList>
    </citation>
    <scope>NUCLEOTIDE SEQUENCE</scope>
    <source>
        <strain evidence="3">CBS 606.72</strain>
    </source>
</reference>
<name>A0AA40BWJ9_9PEZI</name>
<accession>A0AA40BWJ9</accession>
<dbReference type="PANTHER" id="PTHR12203:SF63">
    <property type="entry name" value="GLYCOSYL TRANSFERASE CAP10 DOMAIN-CONTAINING PROTEIN"/>
    <property type="match status" value="1"/>
</dbReference>
<organism evidence="3 4">
    <name type="scientific">Immersiella caudata</name>
    <dbReference type="NCBI Taxonomy" id="314043"/>
    <lineage>
        <taxon>Eukaryota</taxon>
        <taxon>Fungi</taxon>
        <taxon>Dikarya</taxon>
        <taxon>Ascomycota</taxon>
        <taxon>Pezizomycotina</taxon>
        <taxon>Sordariomycetes</taxon>
        <taxon>Sordariomycetidae</taxon>
        <taxon>Sordariales</taxon>
        <taxon>Lasiosphaeriaceae</taxon>
        <taxon>Immersiella</taxon>
    </lineage>
</organism>
<dbReference type="GO" id="GO:0016740">
    <property type="term" value="F:transferase activity"/>
    <property type="evidence" value="ECO:0007669"/>
    <property type="project" value="UniProtKB-KW"/>
</dbReference>
<dbReference type="InterPro" id="IPR006598">
    <property type="entry name" value="CAP10"/>
</dbReference>